<dbReference type="SUPFAM" id="SSF55486">
    <property type="entry name" value="Metalloproteases ('zincins'), catalytic domain"/>
    <property type="match status" value="1"/>
</dbReference>
<keyword evidence="8" id="KW-0862">Zinc</keyword>
<dbReference type="AlphaFoldDB" id="A0A563W469"/>
<dbReference type="GO" id="GO:0004222">
    <property type="term" value="F:metalloendopeptidase activity"/>
    <property type="evidence" value="ECO:0007669"/>
    <property type="project" value="InterPro"/>
</dbReference>
<feature type="compositionally biased region" description="Polar residues" evidence="10">
    <location>
        <begin position="312"/>
        <end position="321"/>
    </location>
</feature>
<dbReference type="EMBL" id="CAACVJ010000687">
    <property type="protein sequence ID" value="VEP18474.1"/>
    <property type="molecule type" value="Genomic_DNA"/>
</dbReference>
<dbReference type="InterPro" id="IPR001818">
    <property type="entry name" value="Pept_M10_metallopeptidase"/>
</dbReference>
<dbReference type="GO" id="GO:0031012">
    <property type="term" value="C:extracellular matrix"/>
    <property type="evidence" value="ECO:0007669"/>
    <property type="project" value="InterPro"/>
</dbReference>
<evidence type="ECO:0000256" key="6">
    <source>
        <dbReference type="ARBA" id="ARBA00022729"/>
    </source>
</evidence>
<sequence length="434" mass="46905">MNLKTSQRTINPLEKLNSNNLLLELDRFGALNLQNKGFVDTEQLDSSNSEYFLSQKNHHNFSTNSLNYLSEETKNYFSKEDEYLSNEIQVSDFEHAGVCGCFSCCGSQSDFQNNATEDNSTFENGASFNASNSKWPQPGGLGSPVEITYSYSNLLNGDIDGINPDDVEVAMEEAFDVWSSVAPLNFTEVEDGSNSQIRIGSDFIDGRGSTLAFAFFPTNGDITFDNGENWSESLFLETAVHEIGHSLGLDHESGTDAIMNPSIQNRYNGLGSAFLLQDDIDGIRSIYGNGNGSVDPLGDASEPTPEEPTPPNSDFTGTSGNDVLVGNNQDNFIQGFAGNDDIKGGRGADTIRGGRGADTFTFESLEDGVDIIKDYSFSEGDRIQVSNSGFGTGSGEQFSYDASSGDLFFGDEKFAVLENKPSFNSVASGFVATT</sequence>
<keyword evidence="9" id="KW-0482">Metalloprotease</keyword>
<dbReference type="PRINTS" id="PR00313">
    <property type="entry name" value="CABNDNGRPT"/>
</dbReference>
<comment type="similarity">
    <text evidence="3">Belongs to the peptidase M10A family.</text>
</comment>
<evidence type="ECO:0000313" key="12">
    <source>
        <dbReference type="EMBL" id="VEP18474.1"/>
    </source>
</evidence>
<dbReference type="RefSeq" id="WP_144863607.1">
    <property type="nucleotide sequence ID" value="NZ_LR213772.1"/>
</dbReference>
<keyword evidence="6" id="KW-0732">Signal</keyword>
<evidence type="ECO:0000313" key="13">
    <source>
        <dbReference type="Proteomes" id="UP000320055"/>
    </source>
</evidence>
<dbReference type="PANTHER" id="PTHR10201">
    <property type="entry name" value="MATRIX METALLOPROTEINASE"/>
    <property type="match status" value="1"/>
</dbReference>
<dbReference type="Pfam" id="PF00413">
    <property type="entry name" value="Peptidase_M10"/>
    <property type="match status" value="1"/>
</dbReference>
<evidence type="ECO:0000256" key="9">
    <source>
        <dbReference type="ARBA" id="ARBA00023049"/>
    </source>
</evidence>
<dbReference type="InterPro" id="IPR011049">
    <property type="entry name" value="Serralysin-like_metalloprot_C"/>
</dbReference>
<feature type="region of interest" description="Disordered" evidence="10">
    <location>
        <begin position="291"/>
        <end position="321"/>
    </location>
</feature>
<organism evidence="12 13">
    <name type="scientific">Hyella patelloides LEGE 07179</name>
    <dbReference type="NCBI Taxonomy" id="945734"/>
    <lineage>
        <taxon>Bacteria</taxon>
        <taxon>Bacillati</taxon>
        <taxon>Cyanobacteriota</taxon>
        <taxon>Cyanophyceae</taxon>
        <taxon>Pleurocapsales</taxon>
        <taxon>Hyellaceae</taxon>
        <taxon>Hyella</taxon>
    </lineage>
</organism>
<dbReference type="Proteomes" id="UP000320055">
    <property type="component" value="Unassembled WGS sequence"/>
</dbReference>
<dbReference type="GO" id="GO:0030574">
    <property type="term" value="P:collagen catabolic process"/>
    <property type="evidence" value="ECO:0007669"/>
    <property type="project" value="TreeGrafter"/>
</dbReference>
<evidence type="ECO:0000256" key="4">
    <source>
        <dbReference type="ARBA" id="ARBA00022670"/>
    </source>
</evidence>
<dbReference type="SMART" id="SM00235">
    <property type="entry name" value="ZnMc"/>
    <property type="match status" value="1"/>
</dbReference>
<dbReference type="OrthoDB" id="568608at2"/>
<evidence type="ECO:0000256" key="10">
    <source>
        <dbReference type="SAM" id="MobiDB-lite"/>
    </source>
</evidence>
<accession>A0A563W469</accession>
<dbReference type="GO" id="GO:0005615">
    <property type="term" value="C:extracellular space"/>
    <property type="evidence" value="ECO:0007669"/>
    <property type="project" value="TreeGrafter"/>
</dbReference>
<dbReference type="Gene3D" id="3.40.390.10">
    <property type="entry name" value="Collagenase (Catalytic Domain)"/>
    <property type="match status" value="1"/>
</dbReference>
<name>A0A563W469_9CYAN</name>
<evidence type="ECO:0000256" key="1">
    <source>
        <dbReference type="ARBA" id="ARBA00001947"/>
    </source>
</evidence>
<dbReference type="InterPro" id="IPR018511">
    <property type="entry name" value="Hemolysin-typ_Ca-bd_CS"/>
</dbReference>
<dbReference type="PROSITE" id="PS00330">
    <property type="entry name" value="HEMOLYSIN_CALCIUM"/>
    <property type="match status" value="1"/>
</dbReference>
<dbReference type="InterPro" id="IPR001343">
    <property type="entry name" value="Hemolysn_Ca-bd"/>
</dbReference>
<dbReference type="GO" id="GO:0030198">
    <property type="term" value="P:extracellular matrix organization"/>
    <property type="evidence" value="ECO:0007669"/>
    <property type="project" value="TreeGrafter"/>
</dbReference>
<keyword evidence="7" id="KW-0378">Hydrolase</keyword>
<evidence type="ECO:0000256" key="7">
    <source>
        <dbReference type="ARBA" id="ARBA00022801"/>
    </source>
</evidence>
<comment type="cofactor">
    <cofactor evidence="1">
        <name>Zn(2+)</name>
        <dbReference type="ChEBI" id="CHEBI:29105"/>
    </cofactor>
</comment>
<dbReference type="InterPro" id="IPR024079">
    <property type="entry name" value="MetalloPept_cat_dom_sf"/>
</dbReference>
<dbReference type="GO" id="GO:0005509">
    <property type="term" value="F:calcium ion binding"/>
    <property type="evidence" value="ECO:0007669"/>
    <property type="project" value="InterPro"/>
</dbReference>
<gene>
    <name evidence="12" type="ORF">H1P_80029</name>
</gene>
<dbReference type="PANTHER" id="PTHR10201:SF291">
    <property type="entry name" value="MATRIX METALLOPROTEINASE 1, ISOFORM C-RELATED"/>
    <property type="match status" value="1"/>
</dbReference>
<dbReference type="Pfam" id="PF00353">
    <property type="entry name" value="HemolysinCabind"/>
    <property type="match status" value="1"/>
</dbReference>
<dbReference type="PRINTS" id="PR00138">
    <property type="entry name" value="MATRIXIN"/>
</dbReference>
<dbReference type="GO" id="GO:0006508">
    <property type="term" value="P:proteolysis"/>
    <property type="evidence" value="ECO:0007669"/>
    <property type="project" value="UniProtKB-KW"/>
</dbReference>
<evidence type="ECO:0000256" key="5">
    <source>
        <dbReference type="ARBA" id="ARBA00022723"/>
    </source>
</evidence>
<comment type="similarity">
    <text evidence="2">Belongs to the peptidase M10B family.</text>
</comment>
<dbReference type="InterPro" id="IPR021190">
    <property type="entry name" value="Pept_M10A"/>
</dbReference>
<protein>
    <recommendedName>
        <fullName evidence="11">Peptidase metallopeptidase domain-containing protein</fullName>
    </recommendedName>
</protein>
<dbReference type="SUPFAM" id="SSF51120">
    <property type="entry name" value="beta-Roll"/>
    <property type="match status" value="1"/>
</dbReference>
<evidence type="ECO:0000256" key="3">
    <source>
        <dbReference type="ARBA" id="ARBA00010370"/>
    </source>
</evidence>
<keyword evidence="4" id="KW-0645">Protease</keyword>
<evidence type="ECO:0000256" key="2">
    <source>
        <dbReference type="ARBA" id="ARBA00009490"/>
    </source>
</evidence>
<keyword evidence="5" id="KW-0479">Metal-binding</keyword>
<proteinExistence type="inferred from homology"/>
<evidence type="ECO:0000259" key="11">
    <source>
        <dbReference type="SMART" id="SM00235"/>
    </source>
</evidence>
<keyword evidence="13" id="KW-1185">Reference proteome</keyword>
<reference evidence="12 13" key="1">
    <citation type="submission" date="2019-01" db="EMBL/GenBank/DDBJ databases">
        <authorList>
            <person name="Brito A."/>
        </authorList>
    </citation>
    <scope>NUCLEOTIDE SEQUENCE [LARGE SCALE GENOMIC DNA]</scope>
    <source>
        <strain evidence="12">1</strain>
    </source>
</reference>
<evidence type="ECO:0000256" key="8">
    <source>
        <dbReference type="ARBA" id="ARBA00022833"/>
    </source>
</evidence>
<dbReference type="InterPro" id="IPR006026">
    <property type="entry name" value="Peptidase_Metallo"/>
</dbReference>
<dbReference type="GO" id="GO:0008270">
    <property type="term" value="F:zinc ion binding"/>
    <property type="evidence" value="ECO:0007669"/>
    <property type="project" value="InterPro"/>
</dbReference>
<feature type="domain" description="Peptidase metallopeptidase" evidence="11">
    <location>
        <begin position="131"/>
        <end position="289"/>
    </location>
</feature>